<evidence type="ECO:0000313" key="3">
    <source>
        <dbReference type="Proteomes" id="UP000606172"/>
    </source>
</evidence>
<keyword evidence="3" id="KW-1185">Reference proteome</keyword>
<dbReference type="AlphaFoldDB" id="A0A919RPE6"/>
<evidence type="ECO:0000313" key="2">
    <source>
        <dbReference type="EMBL" id="GII96575.1"/>
    </source>
</evidence>
<feature type="region of interest" description="Disordered" evidence="1">
    <location>
        <begin position="1"/>
        <end position="43"/>
    </location>
</feature>
<protein>
    <submittedName>
        <fullName evidence="2">Uncharacterized protein</fullName>
    </submittedName>
</protein>
<proteinExistence type="predicted"/>
<dbReference type="EMBL" id="BOOW01000046">
    <property type="protein sequence ID" value="GII96575.1"/>
    <property type="molecule type" value="Genomic_DNA"/>
</dbReference>
<evidence type="ECO:0000256" key="1">
    <source>
        <dbReference type="SAM" id="MobiDB-lite"/>
    </source>
</evidence>
<gene>
    <name evidence="2" type="ORF">Ssi02_68060</name>
</gene>
<comment type="caution">
    <text evidence="2">The sequence shown here is derived from an EMBL/GenBank/DDBJ whole genome shotgun (WGS) entry which is preliminary data.</text>
</comment>
<sequence>MDAGAGRWGKEADRTRGCGTAGAKPKDSGTGRPGAAIEGAVQDQSRNTLKYKIKARFAMPYREIRAHGVEAGVHVESAMKIDQVLATLELIDASARERRPTVGGRRSISGIVRTMSFRSVPRHRLRWLPRATTSPGR</sequence>
<name>A0A919RPE6_9ACTN</name>
<accession>A0A919RPE6</accession>
<organism evidence="2 3">
    <name type="scientific">Sinosporangium siamense</name>
    <dbReference type="NCBI Taxonomy" id="1367973"/>
    <lineage>
        <taxon>Bacteria</taxon>
        <taxon>Bacillati</taxon>
        <taxon>Actinomycetota</taxon>
        <taxon>Actinomycetes</taxon>
        <taxon>Streptosporangiales</taxon>
        <taxon>Streptosporangiaceae</taxon>
        <taxon>Sinosporangium</taxon>
    </lineage>
</organism>
<dbReference type="Proteomes" id="UP000606172">
    <property type="component" value="Unassembled WGS sequence"/>
</dbReference>
<reference evidence="2" key="1">
    <citation type="submission" date="2021-01" db="EMBL/GenBank/DDBJ databases">
        <title>Whole genome shotgun sequence of Sinosporangium siamense NBRC 109515.</title>
        <authorList>
            <person name="Komaki H."/>
            <person name="Tamura T."/>
        </authorList>
    </citation>
    <scope>NUCLEOTIDE SEQUENCE</scope>
    <source>
        <strain evidence="2">NBRC 109515</strain>
    </source>
</reference>